<dbReference type="EMBL" id="JAADJZ010000022">
    <property type="protein sequence ID" value="KAF2867734.1"/>
    <property type="molecule type" value="Genomic_DNA"/>
</dbReference>
<dbReference type="GO" id="GO:0005739">
    <property type="term" value="C:mitochondrion"/>
    <property type="evidence" value="ECO:0007669"/>
    <property type="project" value="TreeGrafter"/>
</dbReference>
<evidence type="ECO:0000256" key="3">
    <source>
        <dbReference type="ARBA" id="ARBA00022917"/>
    </source>
</evidence>
<comment type="similarity">
    <text evidence="1">Belongs to the IF-3 family.</text>
</comment>
<dbReference type="PANTHER" id="PTHR10938">
    <property type="entry name" value="TRANSLATION INITIATION FACTOR IF-3"/>
    <property type="match status" value="1"/>
</dbReference>
<evidence type="ECO:0008006" key="7">
    <source>
        <dbReference type="Google" id="ProtNLM"/>
    </source>
</evidence>
<evidence type="ECO:0000313" key="6">
    <source>
        <dbReference type="Proteomes" id="UP000481861"/>
    </source>
</evidence>
<dbReference type="InterPro" id="IPR001288">
    <property type="entry name" value="Translation_initiation_fac_3"/>
</dbReference>
<evidence type="ECO:0000256" key="1">
    <source>
        <dbReference type="ARBA" id="ARBA00005439"/>
    </source>
</evidence>
<keyword evidence="2" id="KW-0396">Initiation factor</keyword>
<name>A0A7C8I0U9_9PLEO</name>
<evidence type="ECO:0000256" key="4">
    <source>
        <dbReference type="SAM" id="MobiDB-lite"/>
    </source>
</evidence>
<dbReference type="GO" id="GO:0043022">
    <property type="term" value="F:ribosome binding"/>
    <property type="evidence" value="ECO:0007669"/>
    <property type="project" value="TreeGrafter"/>
</dbReference>
<dbReference type="AlphaFoldDB" id="A0A7C8I0U9"/>
<protein>
    <recommendedName>
        <fullName evidence="7">Translation initiation factor IF-3, C-terminal domain-containing protein</fullName>
    </recommendedName>
</protein>
<reference evidence="5 6" key="1">
    <citation type="submission" date="2020-01" db="EMBL/GenBank/DDBJ databases">
        <authorList>
            <consortium name="DOE Joint Genome Institute"/>
            <person name="Haridas S."/>
            <person name="Albert R."/>
            <person name="Binder M."/>
            <person name="Bloem J."/>
            <person name="Labutti K."/>
            <person name="Salamov A."/>
            <person name="Andreopoulos B."/>
            <person name="Baker S.E."/>
            <person name="Barry K."/>
            <person name="Bills G."/>
            <person name="Bluhm B.H."/>
            <person name="Cannon C."/>
            <person name="Castanera R."/>
            <person name="Culley D.E."/>
            <person name="Daum C."/>
            <person name="Ezra D."/>
            <person name="Gonzalez J.B."/>
            <person name="Henrissat B."/>
            <person name="Kuo A."/>
            <person name="Liang C."/>
            <person name="Lipzen A."/>
            <person name="Lutzoni F."/>
            <person name="Magnuson J."/>
            <person name="Mondo S."/>
            <person name="Nolan M."/>
            <person name="Ohm R."/>
            <person name="Pangilinan J."/>
            <person name="Park H.-J.H."/>
            <person name="Ramirez L."/>
            <person name="Alfaro M."/>
            <person name="Sun H."/>
            <person name="Tritt A."/>
            <person name="Yoshinaga Y."/>
            <person name="Zwiers L.-H.L."/>
            <person name="Turgeon B.G."/>
            <person name="Goodwin S.B."/>
            <person name="Spatafora J.W."/>
            <person name="Crous P.W."/>
            <person name="Grigoriev I.V."/>
        </authorList>
    </citation>
    <scope>NUCLEOTIDE SEQUENCE [LARGE SCALE GENOMIC DNA]</scope>
    <source>
        <strain evidence="5 6">CBS 611.86</strain>
    </source>
</reference>
<dbReference type="GO" id="GO:0032790">
    <property type="term" value="P:ribosome disassembly"/>
    <property type="evidence" value="ECO:0007669"/>
    <property type="project" value="TreeGrafter"/>
</dbReference>
<dbReference type="Proteomes" id="UP000481861">
    <property type="component" value="Unassembled WGS sequence"/>
</dbReference>
<dbReference type="PANTHER" id="PTHR10938:SF0">
    <property type="entry name" value="TRANSLATION INITIATION FACTOR IF-3, MITOCHONDRIAL"/>
    <property type="match status" value="1"/>
</dbReference>
<gene>
    <name evidence="5" type="ORF">BDV95DRAFT_550866</name>
</gene>
<dbReference type="InterPro" id="IPR036788">
    <property type="entry name" value="T_IF-3_C_sf"/>
</dbReference>
<dbReference type="GO" id="GO:0003743">
    <property type="term" value="F:translation initiation factor activity"/>
    <property type="evidence" value="ECO:0007669"/>
    <property type="project" value="UniProtKB-KW"/>
</dbReference>
<dbReference type="SUPFAM" id="SSF55200">
    <property type="entry name" value="Translation initiation factor IF3, C-terminal domain"/>
    <property type="match status" value="1"/>
</dbReference>
<accession>A0A7C8I0U9</accession>
<dbReference type="OrthoDB" id="21573at2759"/>
<keyword evidence="6" id="KW-1185">Reference proteome</keyword>
<keyword evidence="3" id="KW-0648">Protein biosynthesis</keyword>
<organism evidence="5 6">
    <name type="scientific">Massariosphaeria phaeospora</name>
    <dbReference type="NCBI Taxonomy" id="100035"/>
    <lineage>
        <taxon>Eukaryota</taxon>
        <taxon>Fungi</taxon>
        <taxon>Dikarya</taxon>
        <taxon>Ascomycota</taxon>
        <taxon>Pezizomycotina</taxon>
        <taxon>Dothideomycetes</taxon>
        <taxon>Pleosporomycetidae</taxon>
        <taxon>Pleosporales</taxon>
        <taxon>Pleosporales incertae sedis</taxon>
        <taxon>Massariosphaeria</taxon>
    </lineage>
</organism>
<comment type="caution">
    <text evidence="5">The sequence shown here is derived from an EMBL/GenBank/DDBJ whole genome shotgun (WGS) entry which is preliminary data.</text>
</comment>
<dbReference type="GO" id="GO:0070124">
    <property type="term" value="P:mitochondrial translational initiation"/>
    <property type="evidence" value="ECO:0007669"/>
    <property type="project" value="TreeGrafter"/>
</dbReference>
<evidence type="ECO:0000313" key="5">
    <source>
        <dbReference type="EMBL" id="KAF2867734.1"/>
    </source>
</evidence>
<feature type="region of interest" description="Disordered" evidence="4">
    <location>
        <begin position="249"/>
        <end position="288"/>
    </location>
</feature>
<evidence type="ECO:0000256" key="2">
    <source>
        <dbReference type="ARBA" id="ARBA00022540"/>
    </source>
</evidence>
<sequence length="288" mass="32048">MASILRPAHLSSTSRALFRVFVAPTLTTPLLRTSPFPPSLLPVTSIRPKSFKKDTPQRQPLSDSFVFDAAITAPYINLVDLDGLFHPSIDKRMATHYYDEETHHLLQVSPGRVDEYGAPHPSHPPTCKPISKMELRAQHKRKLDIERRQARGQGAGPPAKSLELNWAIAPGDLKHRIKKMVEFLKEGRKVEVLFGKKARGKQASEGECRELLKVVREEVRGCRGAAEVKEAEGTLGGVMTLVFEGRKLEDKAKKGEDEGKEKEGAEEKDVEKEVEGTPEKAIEVDPAH</sequence>
<dbReference type="Gene3D" id="3.30.110.10">
    <property type="entry name" value="Translation initiation factor 3 (IF-3), C-terminal domain"/>
    <property type="match status" value="1"/>
</dbReference>
<proteinExistence type="inferred from homology"/>